<dbReference type="Pfam" id="PF10012">
    <property type="entry name" value="DUF2255"/>
    <property type="match status" value="1"/>
</dbReference>
<proteinExistence type="predicted"/>
<name>A0A1Y6JVD8_9LACO</name>
<dbReference type="PIRSF" id="PIRSF028498">
    <property type="entry name" value="UCP028498"/>
    <property type="match status" value="1"/>
</dbReference>
<dbReference type="AlphaFoldDB" id="A0A1Y6JVD8"/>
<dbReference type="InterPro" id="IPR016888">
    <property type="entry name" value="UCP028498"/>
</dbReference>
<evidence type="ECO:0000313" key="2">
    <source>
        <dbReference type="Proteomes" id="UP000195412"/>
    </source>
</evidence>
<evidence type="ECO:0000313" key="1">
    <source>
        <dbReference type="EMBL" id="SMS13101.1"/>
    </source>
</evidence>
<organism evidence="1 2">
    <name type="scientific">Levilactobacillus zymae</name>
    <dbReference type="NCBI Taxonomy" id="267363"/>
    <lineage>
        <taxon>Bacteria</taxon>
        <taxon>Bacillati</taxon>
        <taxon>Bacillota</taxon>
        <taxon>Bacilli</taxon>
        <taxon>Lactobacillales</taxon>
        <taxon>Lactobacillaceae</taxon>
        <taxon>Levilactobacillus</taxon>
    </lineage>
</organism>
<sequence>MTEHATLTWTAAELTQFATADDFRVSPFYSDGHTYGTPTWIWSVVGAGQLVIRAWNGLASRWHRSAVQQGAGRILLAGKNYNVTFAPLEDAAVNQQVDAAYRQKYGDSSYLTGMLQAGPRASTLRVSPRS</sequence>
<dbReference type="KEGG" id="lzy:LZ3411_0051"/>
<reference evidence="2" key="1">
    <citation type="submission" date="2017-05" db="EMBL/GenBank/DDBJ databases">
        <authorList>
            <person name="Papadimitriou K."/>
        </authorList>
    </citation>
    <scope>NUCLEOTIDE SEQUENCE [LARGE SCALE GENOMIC DNA]</scope>
    <source>
        <strain evidence="2">ACA-DC 3411</strain>
    </source>
</reference>
<accession>A0A1Y6JVD8</accession>
<dbReference type="Proteomes" id="UP000195412">
    <property type="component" value="Chromosome I"/>
</dbReference>
<evidence type="ECO:0008006" key="3">
    <source>
        <dbReference type="Google" id="ProtNLM"/>
    </source>
</evidence>
<gene>
    <name evidence="1" type="ORF">LZ3411_0051</name>
</gene>
<protein>
    <recommendedName>
        <fullName evidence="3">DUF2255 family protein</fullName>
    </recommendedName>
</protein>
<dbReference type="RefSeq" id="WP_087741251.1">
    <property type="nucleotide sequence ID" value="NZ_LT854705.1"/>
</dbReference>
<dbReference type="EMBL" id="LT854705">
    <property type="protein sequence ID" value="SMS13101.1"/>
    <property type="molecule type" value="Genomic_DNA"/>
</dbReference>